<dbReference type="InterPro" id="IPR015231">
    <property type="entry name" value="DUF1934"/>
</dbReference>
<keyword evidence="2" id="KW-1185">Reference proteome</keyword>
<dbReference type="InterPro" id="IPR012674">
    <property type="entry name" value="Calycin"/>
</dbReference>
<evidence type="ECO:0000313" key="1">
    <source>
        <dbReference type="EMBL" id="MFC4736470.1"/>
    </source>
</evidence>
<proteinExistence type="predicted"/>
<dbReference type="Proteomes" id="UP001595896">
    <property type="component" value="Unassembled WGS sequence"/>
</dbReference>
<sequence length="146" mass="16663">MTQNRMPVDISIRTDIKDGKQRERHTMEATGEVLWRGDMVVLKFREPREENEAGTDQTMQYRDGRLSVRREGDISMNQRFIEGASTEGTYNSQAGPMHMMTKTKELSCDWDADAGTGVIRLVYVLTLQGSETGTYTMKVTFEEETP</sequence>
<evidence type="ECO:0000313" key="2">
    <source>
        <dbReference type="Proteomes" id="UP001595896"/>
    </source>
</evidence>
<accession>A0ABV9NWM2</accession>
<dbReference type="RefSeq" id="WP_377909110.1">
    <property type="nucleotide sequence ID" value="NZ_JBHSGK010000005.1"/>
</dbReference>
<dbReference type="Gene3D" id="2.40.128.20">
    <property type="match status" value="1"/>
</dbReference>
<gene>
    <name evidence="1" type="ORF">ACFO4L_07710</name>
</gene>
<name>A0ABV9NWM2_9BACI</name>
<comment type="caution">
    <text evidence="1">The sequence shown here is derived from an EMBL/GenBank/DDBJ whole genome shotgun (WGS) entry which is preliminary data.</text>
</comment>
<dbReference type="SUPFAM" id="SSF50814">
    <property type="entry name" value="Lipocalins"/>
    <property type="match status" value="1"/>
</dbReference>
<reference evidence="2" key="1">
    <citation type="journal article" date="2019" name="Int. J. Syst. Evol. Microbiol.">
        <title>The Global Catalogue of Microorganisms (GCM) 10K type strain sequencing project: providing services to taxonomists for standard genome sequencing and annotation.</title>
        <authorList>
            <consortium name="The Broad Institute Genomics Platform"/>
            <consortium name="The Broad Institute Genome Sequencing Center for Infectious Disease"/>
            <person name="Wu L."/>
            <person name="Ma J."/>
        </authorList>
    </citation>
    <scope>NUCLEOTIDE SEQUENCE [LARGE SCALE GENOMIC DNA]</scope>
    <source>
        <strain evidence="2">JCM 12165</strain>
    </source>
</reference>
<dbReference type="EMBL" id="JBHSGK010000005">
    <property type="protein sequence ID" value="MFC4736470.1"/>
    <property type="molecule type" value="Genomic_DNA"/>
</dbReference>
<dbReference type="Pfam" id="PF09148">
    <property type="entry name" value="DUF1934"/>
    <property type="match status" value="1"/>
</dbReference>
<organism evidence="1 2">
    <name type="scientific">Bacillus daqingensis</name>
    <dbReference type="NCBI Taxonomy" id="872396"/>
    <lineage>
        <taxon>Bacteria</taxon>
        <taxon>Bacillati</taxon>
        <taxon>Bacillota</taxon>
        <taxon>Bacilli</taxon>
        <taxon>Bacillales</taxon>
        <taxon>Bacillaceae</taxon>
        <taxon>Bacillus</taxon>
    </lineage>
</organism>
<protein>
    <submittedName>
        <fullName evidence="1">DUF1934 domain-containing protein</fullName>
    </submittedName>
</protein>